<dbReference type="AlphaFoldDB" id="A0A8B8K0S7"/>
<dbReference type="RefSeq" id="XP_027337315.1">
    <property type="nucleotide sequence ID" value="XM_027481514.1"/>
</dbReference>
<accession>A0A8B8K0S7</accession>
<dbReference type="KEGG" id="aprc:113851022"/>
<dbReference type="PANTHER" id="PTHR35991:SF1">
    <property type="entry name" value="CA-RESPONSIVE PROTEIN"/>
    <property type="match status" value="1"/>
</dbReference>
<keyword evidence="2" id="KW-0732">Signal</keyword>
<feature type="chain" id="PRO_5034795249" evidence="2">
    <location>
        <begin position="18"/>
        <end position="267"/>
    </location>
</feature>
<evidence type="ECO:0000313" key="3">
    <source>
        <dbReference type="Proteomes" id="UP000694853"/>
    </source>
</evidence>
<evidence type="ECO:0000313" key="4">
    <source>
        <dbReference type="RefSeq" id="XP_027337315.1"/>
    </source>
</evidence>
<dbReference type="Proteomes" id="UP000694853">
    <property type="component" value="Unplaced"/>
</dbReference>
<gene>
    <name evidence="4" type="primary">LOC113851022</name>
</gene>
<evidence type="ECO:0000256" key="1">
    <source>
        <dbReference type="SAM" id="MobiDB-lite"/>
    </source>
</evidence>
<feature type="compositionally biased region" description="Low complexity" evidence="1">
    <location>
        <begin position="27"/>
        <end position="40"/>
    </location>
</feature>
<dbReference type="PANTHER" id="PTHR35991">
    <property type="entry name" value="CA-RESPONSIVE PROTEIN"/>
    <property type="match status" value="1"/>
</dbReference>
<protein>
    <submittedName>
        <fullName evidence="4">Uncharacterized protein LOC113851022</fullName>
    </submittedName>
</protein>
<reference evidence="4" key="2">
    <citation type="submission" date="2025-08" db="UniProtKB">
        <authorList>
            <consortium name="RefSeq"/>
        </authorList>
    </citation>
    <scope>IDENTIFICATION</scope>
    <source>
        <tissue evidence="4">Young leaves</tissue>
    </source>
</reference>
<dbReference type="OrthoDB" id="1925033at2759"/>
<feature type="region of interest" description="Disordered" evidence="1">
    <location>
        <begin position="27"/>
        <end position="100"/>
    </location>
</feature>
<reference evidence="3" key="1">
    <citation type="journal article" date="2019" name="Toxins">
        <title>Detection of Abrin-Like and Prepropulchellin-Like Toxin Genes and Transcripts Using Whole Genome Sequencing and Full-Length Transcript Sequencing of Abrus precatorius.</title>
        <authorList>
            <person name="Hovde B.T."/>
            <person name="Daligault H.E."/>
            <person name="Hanschen E.R."/>
            <person name="Kunde Y.A."/>
            <person name="Johnson M.B."/>
            <person name="Starkenburg S.R."/>
            <person name="Johnson S.L."/>
        </authorList>
    </citation>
    <scope>NUCLEOTIDE SEQUENCE [LARGE SCALE GENOMIC DNA]</scope>
</reference>
<evidence type="ECO:0000256" key="2">
    <source>
        <dbReference type="SAM" id="SignalP"/>
    </source>
</evidence>
<dbReference type="GeneID" id="113851022"/>
<organism evidence="3 4">
    <name type="scientific">Abrus precatorius</name>
    <name type="common">Indian licorice</name>
    <name type="synonym">Glycine abrus</name>
    <dbReference type="NCBI Taxonomy" id="3816"/>
    <lineage>
        <taxon>Eukaryota</taxon>
        <taxon>Viridiplantae</taxon>
        <taxon>Streptophyta</taxon>
        <taxon>Embryophyta</taxon>
        <taxon>Tracheophyta</taxon>
        <taxon>Spermatophyta</taxon>
        <taxon>Magnoliopsida</taxon>
        <taxon>eudicotyledons</taxon>
        <taxon>Gunneridae</taxon>
        <taxon>Pentapetalae</taxon>
        <taxon>rosids</taxon>
        <taxon>fabids</taxon>
        <taxon>Fabales</taxon>
        <taxon>Fabaceae</taxon>
        <taxon>Papilionoideae</taxon>
        <taxon>50 kb inversion clade</taxon>
        <taxon>NPAAA clade</taxon>
        <taxon>indigoferoid/millettioid clade</taxon>
        <taxon>Abreae</taxon>
        <taxon>Abrus</taxon>
    </lineage>
</organism>
<proteinExistence type="predicted"/>
<feature type="signal peptide" evidence="2">
    <location>
        <begin position="1"/>
        <end position="17"/>
    </location>
</feature>
<name>A0A8B8K0S7_ABRPR</name>
<keyword evidence="3" id="KW-1185">Reference proteome</keyword>
<sequence>MFSFFIIFFFILPFCLIFHFFSPGKGPTHSHTTEPSSSNSAKWVTFSSDKGDDPNPDPNRPGPSEKKKKKKKKKMNSAGEDDARDKREDDVEIENSDLGIGSEPGSLYPFNSSMSLVKIKEQYEKLVNCNESKDLKLDQVLPFADCLVDVRNKLQNKAEELEGSFSVTKAMFPSGRGYELRQSKLELEQKQLEEDVSVYNWLQQQLKELPAFKKMLEIGAYVENAKSFELKDIVDEPAEISFQELLEREKKDLFWQKRGKLKLGSSQ</sequence>
<feature type="compositionally biased region" description="Basic residues" evidence="1">
    <location>
        <begin position="66"/>
        <end position="75"/>
    </location>
</feature>